<keyword evidence="6 9" id="KW-0472">Membrane</keyword>
<comment type="similarity">
    <text evidence="2">Belongs to the FAM174 family.</text>
</comment>
<keyword evidence="3 9" id="KW-0812">Transmembrane</keyword>
<feature type="transmembrane region" description="Helical" evidence="9">
    <location>
        <begin position="157"/>
        <end position="178"/>
    </location>
</feature>
<evidence type="ECO:0000313" key="11">
    <source>
        <dbReference type="Proteomes" id="UP000504634"/>
    </source>
</evidence>
<organism evidence="11 12">
    <name type="scientific">Drosophila lebanonensis</name>
    <name type="common">Fruit fly</name>
    <name type="synonym">Scaptodrosophila lebanonensis</name>
    <dbReference type="NCBI Taxonomy" id="7225"/>
    <lineage>
        <taxon>Eukaryota</taxon>
        <taxon>Metazoa</taxon>
        <taxon>Ecdysozoa</taxon>
        <taxon>Arthropoda</taxon>
        <taxon>Hexapoda</taxon>
        <taxon>Insecta</taxon>
        <taxon>Pterygota</taxon>
        <taxon>Neoptera</taxon>
        <taxon>Endopterygota</taxon>
        <taxon>Diptera</taxon>
        <taxon>Brachycera</taxon>
        <taxon>Muscomorpha</taxon>
        <taxon>Ephydroidea</taxon>
        <taxon>Drosophilidae</taxon>
        <taxon>Scaptodrosophila</taxon>
    </lineage>
</organism>
<dbReference type="GeneID" id="115620041"/>
<evidence type="ECO:0000256" key="7">
    <source>
        <dbReference type="ARBA" id="ARBA00023180"/>
    </source>
</evidence>
<gene>
    <name evidence="12" type="primary">LOC115620041</name>
</gene>
<evidence type="ECO:0000256" key="10">
    <source>
        <dbReference type="SAM" id="SignalP"/>
    </source>
</evidence>
<accession>A0A6J2SYM2</accession>
<evidence type="ECO:0000256" key="2">
    <source>
        <dbReference type="ARBA" id="ARBA00006986"/>
    </source>
</evidence>
<dbReference type="RefSeq" id="XP_030369019.1">
    <property type="nucleotide sequence ID" value="XM_030513159.1"/>
</dbReference>
<comment type="subcellular location">
    <subcellularLocation>
        <location evidence="1">Membrane</location>
        <topology evidence="1">Single-pass type I membrane protein</topology>
    </subcellularLocation>
</comment>
<dbReference type="AlphaFoldDB" id="A0A6J2SYM2"/>
<dbReference type="PANTHER" id="PTHR28607">
    <property type="entry name" value="EXPRESSED PROTEIN"/>
    <property type="match status" value="1"/>
</dbReference>
<feature type="region of interest" description="Disordered" evidence="8">
    <location>
        <begin position="86"/>
        <end position="106"/>
    </location>
</feature>
<feature type="chain" id="PRO_5026779132" evidence="10">
    <location>
        <begin position="34"/>
        <end position="230"/>
    </location>
</feature>
<evidence type="ECO:0000256" key="4">
    <source>
        <dbReference type="ARBA" id="ARBA00022729"/>
    </source>
</evidence>
<evidence type="ECO:0000256" key="5">
    <source>
        <dbReference type="ARBA" id="ARBA00022989"/>
    </source>
</evidence>
<name>A0A6J2SYM2_DROLE</name>
<dbReference type="Proteomes" id="UP000504634">
    <property type="component" value="Unplaced"/>
</dbReference>
<protein>
    <submittedName>
        <fullName evidence="12">Uncharacterized protein LOC115620041 isoform X1</fullName>
    </submittedName>
</protein>
<evidence type="ECO:0000313" key="12">
    <source>
        <dbReference type="RefSeq" id="XP_030369019.1"/>
    </source>
</evidence>
<dbReference type="Pfam" id="PF06679">
    <property type="entry name" value="DUF1180"/>
    <property type="match status" value="1"/>
</dbReference>
<keyword evidence="11" id="KW-1185">Reference proteome</keyword>
<feature type="signal peptide" evidence="10">
    <location>
        <begin position="1"/>
        <end position="33"/>
    </location>
</feature>
<keyword evidence="4 10" id="KW-0732">Signal</keyword>
<evidence type="ECO:0000256" key="1">
    <source>
        <dbReference type="ARBA" id="ARBA00004479"/>
    </source>
</evidence>
<keyword evidence="5 9" id="KW-1133">Transmembrane helix</keyword>
<evidence type="ECO:0000256" key="9">
    <source>
        <dbReference type="SAM" id="Phobius"/>
    </source>
</evidence>
<dbReference type="OrthoDB" id="5917722at2759"/>
<evidence type="ECO:0000256" key="6">
    <source>
        <dbReference type="ARBA" id="ARBA00023136"/>
    </source>
</evidence>
<dbReference type="PANTHER" id="PTHR28607:SF4">
    <property type="entry name" value="TRANSMEMBRANE PROTEIN"/>
    <property type="match status" value="1"/>
</dbReference>
<evidence type="ECO:0000256" key="3">
    <source>
        <dbReference type="ARBA" id="ARBA00022692"/>
    </source>
</evidence>
<reference evidence="12" key="1">
    <citation type="submission" date="2025-08" db="UniProtKB">
        <authorList>
            <consortium name="RefSeq"/>
        </authorList>
    </citation>
    <scope>IDENTIFICATION</scope>
    <source>
        <strain evidence="12">11010-0011.00</strain>
        <tissue evidence="12">Whole body</tissue>
    </source>
</reference>
<keyword evidence="7" id="KW-0325">Glycoprotein</keyword>
<dbReference type="InterPro" id="IPR009565">
    <property type="entry name" value="FAM174-like"/>
</dbReference>
<evidence type="ECO:0000256" key="8">
    <source>
        <dbReference type="SAM" id="MobiDB-lite"/>
    </source>
</evidence>
<dbReference type="GO" id="GO:0016020">
    <property type="term" value="C:membrane"/>
    <property type="evidence" value="ECO:0007669"/>
    <property type="project" value="UniProtKB-SubCell"/>
</dbReference>
<proteinExistence type="inferred from homology"/>
<sequence length="230" mass="25467">MPNTLHYPHWARAVATVSLLFLALQQTCPVAAAADQQQKLELSTNLNVTRNLNVEGSAIADAHKTAKKALTVDDAAAVAAPPKPVEGEKEVVISERPGPPVPATANKEINEHKDVDHIRQPAASKELGIEPVDEVHIQQSKFNLLNDNMDFPETYTAVFYIMVGITSSAILILVLRVYRLRLSRAERKYGVQGDRANQELTPLPMAIEDVNSDEEDHTLFEVNRHNIRIL</sequence>